<dbReference type="EMBL" id="BARS01014705">
    <property type="protein sequence ID" value="GAF96140.1"/>
    <property type="molecule type" value="Genomic_DNA"/>
</dbReference>
<evidence type="ECO:0000313" key="1">
    <source>
        <dbReference type="EMBL" id="GAF96140.1"/>
    </source>
</evidence>
<feature type="non-terminal residue" evidence="1">
    <location>
        <position position="32"/>
    </location>
</feature>
<comment type="caution">
    <text evidence="1">The sequence shown here is derived from an EMBL/GenBank/DDBJ whole genome shotgun (WGS) entry which is preliminary data.</text>
</comment>
<feature type="non-terminal residue" evidence="1">
    <location>
        <position position="1"/>
    </location>
</feature>
<proteinExistence type="predicted"/>
<name>X0V668_9ZZZZ</name>
<sequence length="32" mass="3851">IEYHNRLKEIESRLKPLRELRAALMAEKTVLE</sequence>
<protein>
    <submittedName>
        <fullName evidence="1">Uncharacterized protein</fullName>
    </submittedName>
</protein>
<reference evidence="1" key="1">
    <citation type="journal article" date="2014" name="Front. Microbiol.">
        <title>High frequency of phylogenetically diverse reductive dehalogenase-homologous genes in deep subseafloor sedimentary metagenomes.</title>
        <authorList>
            <person name="Kawai M."/>
            <person name="Futagami T."/>
            <person name="Toyoda A."/>
            <person name="Takaki Y."/>
            <person name="Nishi S."/>
            <person name="Hori S."/>
            <person name="Arai W."/>
            <person name="Tsubouchi T."/>
            <person name="Morono Y."/>
            <person name="Uchiyama I."/>
            <person name="Ito T."/>
            <person name="Fujiyama A."/>
            <person name="Inagaki F."/>
            <person name="Takami H."/>
        </authorList>
    </citation>
    <scope>NUCLEOTIDE SEQUENCE</scope>
    <source>
        <strain evidence="1">Expedition CK06-06</strain>
    </source>
</reference>
<accession>X0V668</accession>
<gene>
    <name evidence="1" type="ORF">S01H1_24554</name>
</gene>
<organism evidence="1">
    <name type="scientific">marine sediment metagenome</name>
    <dbReference type="NCBI Taxonomy" id="412755"/>
    <lineage>
        <taxon>unclassified sequences</taxon>
        <taxon>metagenomes</taxon>
        <taxon>ecological metagenomes</taxon>
    </lineage>
</organism>
<dbReference type="AlphaFoldDB" id="X0V668"/>